<dbReference type="GO" id="GO:0003729">
    <property type="term" value="F:mRNA binding"/>
    <property type="evidence" value="ECO:0007669"/>
    <property type="project" value="TreeGrafter"/>
</dbReference>
<dbReference type="InterPro" id="IPR002885">
    <property type="entry name" value="PPR_rpt"/>
</dbReference>
<evidence type="ECO:0000313" key="1">
    <source>
        <dbReference type="EMBL" id="CAG8465062.1"/>
    </source>
</evidence>
<protein>
    <submittedName>
        <fullName evidence="1">7817_t:CDS:1</fullName>
    </submittedName>
</protein>
<dbReference type="Gene3D" id="1.25.40.10">
    <property type="entry name" value="Tetratricopeptide repeat domain"/>
    <property type="match status" value="3"/>
</dbReference>
<dbReference type="GO" id="GO:0007005">
    <property type="term" value="P:mitochondrion organization"/>
    <property type="evidence" value="ECO:0007669"/>
    <property type="project" value="TreeGrafter"/>
</dbReference>
<keyword evidence="2" id="KW-1185">Reference proteome</keyword>
<dbReference type="AlphaFoldDB" id="A0A9N8Z4F2"/>
<accession>A0A9N8Z4F2</accession>
<comment type="caution">
    <text evidence="1">The sequence shown here is derived from an EMBL/GenBank/DDBJ whole genome shotgun (WGS) entry which is preliminary data.</text>
</comment>
<dbReference type="PANTHER" id="PTHR47934:SF6">
    <property type="entry name" value="MITOCHONDRIAL GROUP I INTRON SPLICING FACTOR CCM1-RELATED"/>
    <property type="match status" value="1"/>
</dbReference>
<dbReference type="EMBL" id="CAJVPQ010000270">
    <property type="protein sequence ID" value="CAG8465062.1"/>
    <property type="molecule type" value="Genomic_DNA"/>
</dbReference>
<evidence type="ECO:0000313" key="2">
    <source>
        <dbReference type="Proteomes" id="UP000789570"/>
    </source>
</evidence>
<dbReference type="Proteomes" id="UP000789570">
    <property type="component" value="Unassembled WGS sequence"/>
</dbReference>
<dbReference type="InterPro" id="IPR011990">
    <property type="entry name" value="TPR-like_helical_dom_sf"/>
</dbReference>
<dbReference type="InterPro" id="IPR051114">
    <property type="entry name" value="Mito_RNA_Proc_CCM1"/>
</dbReference>
<dbReference type="GO" id="GO:0006396">
    <property type="term" value="P:RNA processing"/>
    <property type="evidence" value="ECO:0007669"/>
    <property type="project" value="TreeGrafter"/>
</dbReference>
<gene>
    <name evidence="1" type="ORF">FCALED_LOCUS1936</name>
</gene>
<dbReference type="PANTHER" id="PTHR47934">
    <property type="entry name" value="PENTATRICOPEPTIDE REPEAT-CONTAINING PROTEIN PET309, MITOCHONDRIAL"/>
    <property type="match status" value="1"/>
</dbReference>
<dbReference type="GO" id="GO:0005739">
    <property type="term" value="C:mitochondrion"/>
    <property type="evidence" value="ECO:0007669"/>
    <property type="project" value="TreeGrafter"/>
</dbReference>
<dbReference type="OrthoDB" id="185373at2759"/>
<name>A0A9N8Z4F2_9GLOM</name>
<proteinExistence type="predicted"/>
<sequence>MFSQTRIPSIDLQITRFRLIKYLHNSIRYQTTQYFTFRKYETRKDKFIRSTSGTFASSYSAGTTTQQISNSSIIPYQLHMQSSAFQTVQVQIYLDRMKYYLDINNLEAITKDFIDLKQKNISPTLEIYHVLLQMCYKASDLNSALEIFAQIYNDMTKSSVTPTTETFKYLLDVVEASSDHDLSLYTVNSIVNYQIPCIKSNAKVIGKLRKRLDVKFDLNTWNSIFRSLTTSHKLYSTNDLYYFEKVKGLAEKFLDSNPDHHNFTEETWRLVIRTLGAYPGDCKTFNKILQKFKSQIVMTPSIYSELIWALSRKSSIDLAIENLDELISQFNYIPSREPLYVLLSYYADLGKYQKIKYLIDKYSKYITIHEQVQPSTFSQQNWQFNFSTVLMKAYVQALREEVSFRNKNLEENNYLMVEFMESKETNDRNDGLDYLTSDNFKKSSFYNSWIKLLNEVNLSNSKYHKDHFELMIRFHILSNQINHQEFPLNEALNLINEMRGDGVEPTFETFKILLEGHADSPEFNSNEPNLIRVKNSLKIYSIMESSGYDMNNIEIYQPLLDSCITQNERLINKNFKLLRLKIKGKINHIKDLMKIHKVKHNQKSMLTLLELYGSIHSFSEMRRVWFEIFLSGYHRNLNFYKIFIKASSQNVRESIYCLDVLRHQMSKENPLVSPDLETFDLLLKCCIKSNDLITMEQIINEMKQYFPSPSKEENWLIPILYTYLNTPELVYKGKNVVKHFFKCKELINFDFWKIVLQYFTENEKESNTTQKFFDLYVDWSNEHLHNFKSNSTQIDDDFQTQQSSSKEPILKFPNSPLLNLDLEIIYLYLKYHIRTSSFLQTKNIFDKLFSYYPNNALLIFNNIDLLKEFAFLSLKHQQFEILDWFDKFVLSRTKVNLKDMDDYRILRNWVINNLKQCDGKNNKEISIEVKVPEFVDMKWLERYEDLDVN</sequence>
<organism evidence="1 2">
    <name type="scientific">Funneliformis caledonium</name>
    <dbReference type="NCBI Taxonomy" id="1117310"/>
    <lineage>
        <taxon>Eukaryota</taxon>
        <taxon>Fungi</taxon>
        <taxon>Fungi incertae sedis</taxon>
        <taxon>Mucoromycota</taxon>
        <taxon>Glomeromycotina</taxon>
        <taxon>Glomeromycetes</taxon>
        <taxon>Glomerales</taxon>
        <taxon>Glomeraceae</taxon>
        <taxon>Funneliformis</taxon>
    </lineage>
</organism>
<dbReference type="Pfam" id="PF13812">
    <property type="entry name" value="PPR_3"/>
    <property type="match status" value="1"/>
</dbReference>
<reference evidence="1" key="1">
    <citation type="submission" date="2021-06" db="EMBL/GenBank/DDBJ databases">
        <authorList>
            <person name="Kallberg Y."/>
            <person name="Tangrot J."/>
            <person name="Rosling A."/>
        </authorList>
    </citation>
    <scope>NUCLEOTIDE SEQUENCE</scope>
    <source>
        <strain evidence="1">UK204</strain>
    </source>
</reference>